<protein>
    <submittedName>
        <fullName evidence="4">Ty3-gypsy retrotransposon protein</fullName>
    </submittedName>
</protein>
<proteinExistence type="predicted"/>
<dbReference type="InterPro" id="IPR000477">
    <property type="entry name" value="RT_dom"/>
</dbReference>
<dbReference type="FunFam" id="3.30.70.270:FF:000020">
    <property type="entry name" value="Transposon Tf2-6 polyprotein-like Protein"/>
    <property type="match status" value="1"/>
</dbReference>
<dbReference type="Pfam" id="PF17919">
    <property type="entry name" value="RT_RNaseH_2"/>
    <property type="match status" value="1"/>
</dbReference>
<dbReference type="Proteomes" id="UP000321947">
    <property type="component" value="Unassembled WGS sequence"/>
</dbReference>
<dbReference type="InterPro" id="IPR043128">
    <property type="entry name" value="Rev_trsase/Diguanyl_cyclase"/>
</dbReference>
<dbReference type="GO" id="GO:0003824">
    <property type="term" value="F:catalytic activity"/>
    <property type="evidence" value="ECO:0007669"/>
    <property type="project" value="UniProtKB-KW"/>
</dbReference>
<feature type="domain" description="Reverse transcriptase" evidence="2">
    <location>
        <begin position="22"/>
        <end position="114"/>
    </location>
</feature>
<dbReference type="InterPro" id="IPR041577">
    <property type="entry name" value="RT_RNaseH_2"/>
</dbReference>
<dbReference type="Gene3D" id="3.10.10.10">
    <property type="entry name" value="HIV Type 1 Reverse Transcriptase, subunit A, domain 1"/>
    <property type="match status" value="1"/>
</dbReference>
<comment type="caution">
    <text evidence="4">The sequence shown here is derived from an EMBL/GenBank/DDBJ whole genome shotgun (WGS) entry which is preliminary data.</text>
</comment>
<dbReference type="EMBL" id="SSTE01011134">
    <property type="protein sequence ID" value="KAA0051935.1"/>
    <property type="molecule type" value="Genomic_DNA"/>
</dbReference>
<evidence type="ECO:0000313" key="4">
    <source>
        <dbReference type="EMBL" id="KAA0051935.1"/>
    </source>
</evidence>
<evidence type="ECO:0000313" key="5">
    <source>
        <dbReference type="EMBL" id="TYK12227.1"/>
    </source>
</evidence>
<dbReference type="InterPro" id="IPR050951">
    <property type="entry name" value="Retrovirus_Pol_polyprotein"/>
</dbReference>
<dbReference type="EMBL" id="SSTD01010190">
    <property type="protein sequence ID" value="TYK12227.1"/>
    <property type="molecule type" value="Genomic_DNA"/>
</dbReference>
<accession>A0A5A7UE03</accession>
<feature type="domain" description="Reverse transcriptase/retrotransposon-derived protein RNase H-like" evidence="3">
    <location>
        <begin position="191"/>
        <end position="251"/>
    </location>
</feature>
<gene>
    <name evidence="5" type="ORF">E5676_scaffold769G00310</name>
    <name evidence="4" type="ORF">E6C27_scaffold60G003920</name>
</gene>
<dbReference type="PANTHER" id="PTHR37984:SF5">
    <property type="entry name" value="PROTEIN NYNRIN-LIKE"/>
    <property type="match status" value="1"/>
</dbReference>
<evidence type="ECO:0000259" key="3">
    <source>
        <dbReference type="Pfam" id="PF17919"/>
    </source>
</evidence>
<dbReference type="SUPFAM" id="SSF56672">
    <property type="entry name" value="DNA/RNA polymerases"/>
    <property type="match status" value="1"/>
</dbReference>
<evidence type="ECO:0000259" key="2">
    <source>
        <dbReference type="Pfam" id="PF00078"/>
    </source>
</evidence>
<evidence type="ECO:0000313" key="6">
    <source>
        <dbReference type="Proteomes" id="UP000321393"/>
    </source>
</evidence>
<evidence type="ECO:0000256" key="1">
    <source>
        <dbReference type="ARBA" id="ARBA00023268"/>
    </source>
</evidence>
<dbReference type="OrthoDB" id="415724at2759"/>
<evidence type="ECO:0000313" key="7">
    <source>
        <dbReference type="Proteomes" id="UP000321947"/>
    </source>
</evidence>
<dbReference type="Gene3D" id="3.30.70.270">
    <property type="match status" value="2"/>
</dbReference>
<sequence length="254" mass="29275">MIDLGIIRPSISPFSSPLILLKKKDEGWRFCVDYRALNRATVPDKFPIPMIDELNGASIFSKIDLKSGYYQIRVRDEDVMKTTFRTHKGHYEFLVMLFGLTNAPATFQALMNQKCHFAKDRIEYLGHWVSAKRVEADQDKIKAMLEWPVLKNVRELRGFLGLTGYYHRFVANYGAIATPLTRLTKKNNFHWLEEATKAFETLKKAMVTLPVLALPDFQQLFEIEMDARGFGLGAVFLQNKRLIAYFSQKLLESA</sequence>
<keyword evidence="1" id="KW-0511">Multifunctional enzyme</keyword>
<dbReference type="AlphaFoldDB" id="A0A5A7UE03"/>
<dbReference type="InterPro" id="IPR043502">
    <property type="entry name" value="DNA/RNA_pol_sf"/>
</dbReference>
<dbReference type="Proteomes" id="UP000321393">
    <property type="component" value="Unassembled WGS sequence"/>
</dbReference>
<dbReference type="CDD" id="cd01647">
    <property type="entry name" value="RT_LTR"/>
    <property type="match status" value="1"/>
</dbReference>
<dbReference type="Pfam" id="PF00078">
    <property type="entry name" value="RVT_1"/>
    <property type="match status" value="1"/>
</dbReference>
<dbReference type="PANTHER" id="PTHR37984">
    <property type="entry name" value="PROTEIN CBG26694"/>
    <property type="match status" value="1"/>
</dbReference>
<name>A0A5A7UE03_CUCMM</name>
<reference evidence="6 7" key="1">
    <citation type="submission" date="2019-08" db="EMBL/GenBank/DDBJ databases">
        <title>Draft genome sequences of two oriental melons (Cucumis melo L. var makuwa).</title>
        <authorList>
            <person name="Kwon S.-Y."/>
        </authorList>
    </citation>
    <scope>NUCLEOTIDE SEQUENCE [LARGE SCALE GENOMIC DNA]</scope>
    <source>
        <strain evidence="7">cv. Chang Bougi</strain>
        <strain evidence="6">cv. SW 3</strain>
        <tissue evidence="4">Leaf</tissue>
    </source>
</reference>
<organism evidence="4 6">
    <name type="scientific">Cucumis melo var. makuwa</name>
    <name type="common">Oriental melon</name>
    <dbReference type="NCBI Taxonomy" id="1194695"/>
    <lineage>
        <taxon>Eukaryota</taxon>
        <taxon>Viridiplantae</taxon>
        <taxon>Streptophyta</taxon>
        <taxon>Embryophyta</taxon>
        <taxon>Tracheophyta</taxon>
        <taxon>Spermatophyta</taxon>
        <taxon>Magnoliopsida</taxon>
        <taxon>eudicotyledons</taxon>
        <taxon>Gunneridae</taxon>
        <taxon>Pentapetalae</taxon>
        <taxon>rosids</taxon>
        <taxon>fabids</taxon>
        <taxon>Cucurbitales</taxon>
        <taxon>Cucurbitaceae</taxon>
        <taxon>Benincaseae</taxon>
        <taxon>Cucumis</taxon>
    </lineage>
</organism>